<proteinExistence type="predicted"/>
<keyword evidence="2" id="KW-1185">Reference proteome</keyword>
<dbReference type="EMBL" id="JH159151">
    <property type="protein sequence ID" value="EGZ29162.1"/>
    <property type="molecule type" value="Genomic_DNA"/>
</dbReference>
<dbReference type="GeneID" id="20654056"/>
<dbReference type="OMA" id="ITKFALH"/>
<name>G4YJ22_PHYSP</name>
<evidence type="ECO:0000313" key="1">
    <source>
        <dbReference type="EMBL" id="EGZ29162.1"/>
    </source>
</evidence>
<evidence type="ECO:0000313" key="2">
    <source>
        <dbReference type="Proteomes" id="UP000002640"/>
    </source>
</evidence>
<protein>
    <submittedName>
        <fullName evidence="1">Uncharacterized protein</fullName>
    </submittedName>
</protein>
<dbReference type="Proteomes" id="UP000002640">
    <property type="component" value="Unassembled WGS sequence"/>
</dbReference>
<gene>
    <name evidence="1" type="ORF">PHYSODRAFT_471123</name>
</gene>
<feature type="non-terminal residue" evidence="1">
    <location>
        <position position="1"/>
    </location>
</feature>
<organism evidence="1 2">
    <name type="scientific">Phytophthora sojae (strain P6497)</name>
    <name type="common">Soybean stem and root rot agent</name>
    <name type="synonym">Phytophthora megasperma f. sp. glycines</name>
    <dbReference type="NCBI Taxonomy" id="1094619"/>
    <lineage>
        <taxon>Eukaryota</taxon>
        <taxon>Sar</taxon>
        <taxon>Stramenopiles</taxon>
        <taxon>Oomycota</taxon>
        <taxon>Peronosporomycetes</taxon>
        <taxon>Peronosporales</taxon>
        <taxon>Peronosporaceae</taxon>
        <taxon>Phytophthora</taxon>
    </lineage>
</organism>
<accession>G4YJ22</accession>
<dbReference type="RefSeq" id="XP_009516437.1">
    <property type="nucleotide sequence ID" value="XM_009518142.1"/>
</dbReference>
<reference evidence="1 2" key="1">
    <citation type="journal article" date="2006" name="Science">
        <title>Phytophthora genome sequences uncover evolutionary origins and mechanisms of pathogenesis.</title>
        <authorList>
            <person name="Tyler B.M."/>
            <person name="Tripathy S."/>
            <person name="Zhang X."/>
            <person name="Dehal P."/>
            <person name="Jiang R.H."/>
            <person name="Aerts A."/>
            <person name="Arredondo F.D."/>
            <person name="Baxter L."/>
            <person name="Bensasson D."/>
            <person name="Beynon J.L."/>
            <person name="Chapman J."/>
            <person name="Damasceno C.M."/>
            <person name="Dorrance A.E."/>
            <person name="Dou D."/>
            <person name="Dickerman A.W."/>
            <person name="Dubchak I.L."/>
            <person name="Garbelotto M."/>
            <person name="Gijzen M."/>
            <person name="Gordon S.G."/>
            <person name="Govers F."/>
            <person name="Grunwald N.J."/>
            <person name="Huang W."/>
            <person name="Ivors K.L."/>
            <person name="Jones R.W."/>
            <person name="Kamoun S."/>
            <person name="Krampis K."/>
            <person name="Lamour K.H."/>
            <person name="Lee M.K."/>
            <person name="McDonald W.H."/>
            <person name="Medina M."/>
            <person name="Meijer H.J."/>
            <person name="Nordberg E.K."/>
            <person name="Maclean D.J."/>
            <person name="Ospina-Giraldo M.D."/>
            <person name="Morris P.F."/>
            <person name="Phuntumart V."/>
            <person name="Putnam N.H."/>
            <person name="Rash S."/>
            <person name="Rose J.K."/>
            <person name="Sakihama Y."/>
            <person name="Salamov A.A."/>
            <person name="Savidor A."/>
            <person name="Scheuring C.F."/>
            <person name="Smith B.M."/>
            <person name="Sobral B.W."/>
            <person name="Terry A."/>
            <person name="Torto-Alalibo T.A."/>
            <person name="Win J."/>
            <person name="Xu Z."/>
            <person name="Zhang H."/>
            <person name="Grigoriev I.V."/>
            <person name="Rokhsar D.S."/>
            <person name="Boore J.L."/>
        </authorList>
    </citation>
    <scope>NUCLEOTIDE SEQUENCE [LARGE SCALE GENOMIC DNA]</scope>
    <source>
        <strain evidence="1 2">P6497</strain>
    </source>
</reference>
<dbReference type="AlphaFoldDB" id="G4YJ22"/>
<dbReference type="InParanoid" id="G4YJ22"/>
<dbReference type="KEGG" id="psoj:PHYSODRAFT_471123"/>
<sequence>DGLPLLLTPIGASLTSLSLSGRRELVGDGLFLGCCPNLLELSLRGNVVEAQLDFREYRKLNAELPCNWHDVVSLSKALTDAGSPLAKCLHRLRIRLEKPRFRRVNHPVEHDLDALLEMLEVNVSLEYLDVIIPTTHRGYITKFALHNKRPICRSLLFPIKSKLAFLSVVERSKSLRSTKERKRVVPASSSALSKLDHLIISNIFALAARPVLRRVICRLEREFGAAQELNDEEADA</sequence>